<dbReference type="AlphaFoldDB" id="A0A3M2W0G6"/>
<comment type="caution">
    <text evidence="1">The sequence shown here is derived from an EMBL/GenBank/DDBJ whole genome shotgun (WGS) entry which is preliminary data.</text>
</comment>
<accession>A0A3M2W0G6</accession>
<evidence type="ECO:0000313" key="2">
    <source>
        <dbReference type="Proteomes" id="UP000280292"/>
    </source>
</evidence>
<name>A0A3M2W0G6_PSESI</name>
<protein>
    <submittedName>
        <fullName evidence="1">Uncharacterized protein</fullName>
    </submittedName>
</protein>
<dbReference type="EMBL" id="RBNR01000112">
    <property type="protein sequence ID" value="RML44976.1"/>
    <property type="molecule type" value="Genomic_DNA"/>
</dbReference>
<proteinExistence type="predicted"/>
<dbReference type="InterPro" id="IPR010751">
    <property type="entry name" value="TrfA"/>
</dbReference>
<dbReference type="Proteomes" id="UP000280292">
    <property type="component" value="Unassembled WGS sequence"/>
</dbReference>
<evidence type="ECO:0000313" key="1">
    <source>
        <dbReference type="EMBL" id="RML44976.1"/>
    </source>
</evidence>
<organism evidence="1 2">
    <name type="scientific">Pseudomonas syringae pv. ribicola</name>
    <dbReference type="NCBI Taxonomy" id="55398"/>
    <lineage>
        <taxon>Bacteria</taxon>
        <taxon>Pseudomonadati</taxon>
        <taxon>Pseudomonadota</taxon>
        <taxon>Gammaproteobacteria</taxon>
        <taxon>Pseudomonadales</taxon>
        <taxon>Pseudomonadaceae</taxon>
        <taxon>Pseudomonas</taxon>
    </lineage>
</organism>
<sequence>MANTLEKRIKAIHMPGGQPRVSEGCERTLDGIVHEPTALSAKSLSPVASVLPPVAEGQRAMANAILRGSLFGVLSKKKSNGQQEVRKYEKKVVKATVRGLTLMVTGEQRDQTDLDVFLECLHRHKGLALGSLIKFKGGNFLSAIGRSQGSSDYKWLDGVLHRLATTSIELSDGRRYFQGPLIAKTYRDEDTHEYIIVFDPDIGVFFVDGTWTGLLVEERRALKGKQLALWLHGTYSTQDAPFAYKVETLLKLCDSETKKIFHFRASLKKALSDLSVVTGWTCWIDEKTDLVHVVKTKAVRHE</sequence>
<reference evidence="1 2" key="1">
    <citation type="submission" date="2018-08" db="EMBL/GenBank/DDBJ databases">
        <title>Recombination of ecologically and evolutionarily significant loci maintains genetic cohesion in the Pseudomonas syringae species complex.</title>
        <authorList>
            <person name="Dillon M."/>
            <person name="Thakur S."/>
            <person name="Almeida R.N.D."/>
            <person name="Weir B.S."/>
            <person name="Guttman D.S."/>
        </authorList>
    </citation>
    <scope>NUCLEOTIDE SEQUENCE [LARGE SCALE GENOMIC DNA]</scope>
    <source>
        <strain evidence="1 2">ICMP 3883</strain>
    </source>
</reference>
<dbReference type="Pfam" id="PF07042">
    <property type="entry name" value="TrfA"/>
    <property type="match status" value="1"/>
</dbReference>
<dbReference type="RefSeq" id="WP_235668640.1">
    <property type="nucleotide sequence ID" value="NZ_RBNR01000112.1"/>
</dbReference>
<gene>
    <name evidence="1" type="ORF">ALQ95_200144</name>
</gene>